<evidence type="ECO:0000313" key="2">
    <source>
        <dbReference type="Proteomes" id="UP000546007"/>
    </source>
</evidence>
<proteinExistence type="predicted"/>
<comment type="caution">
    <text evidence="1">The sequence shown here is derived from an EMBL/GenBank/DDBJ whole genome shotgun (WGS) entry which is preliminary data.</text>
</comment>
<reference evidence="1 2" key="1">
    <citation type="submission" date="2020-08" db="EMBL/GenBank/DDBJ databases">
        <title>Genomic Encyclopedia of Type Strains, Phase IV (KMG-IV): sequencing the most valuable type-strain genomes for metagenomic binning, comparative biology and taxonomic classification.</title>
        <authorList>
            <person name="Goeker M."/>
        </authorList>
    </citation>
    <scope>NUCLEOTIDE SEQUENCE [LARGE SCALE GENOMIC DNA]</scope>
    <source>
        <strain evidence="1 2">DSM 105721</strain>
    </source>
</reference>
<dbReference type="AlphaFoldDB" id="A0A7W6HTZ6"/>
<evidence type="ECO:0000313" key="1">
    <source>
        <dbReference type="EMBL" id="MBB4024961.1"/>
    </source>
</evidence>
<dbReference type="EMBL" id="JACIES010000001">
    <property type="protein sequence ID" value="MBB4024961.1"/>
    <property type="molecule type" value="Genomic_DNA"/>
</dbReference>
<keyword evidence="2" id="KW-1185">Reference proteome</keyword>
<name>A0A7W6HTZ6_9BACT</name>
<accession>A0A7W6HTZ6</accession>
<protein>
    <submittedName>
        <fullName evidence="1">Uncharacterized protein</fullName>
    </submittedName>
</protein>
<gene>
    <name evidence="1" type="ORF">GGR14_000722</name>
</gene>
<organism evidence="1 2">
    <name type="scientific">Butyricimonas faecihominis</name>
    <dbReference type="NCBI Taxonomy" id="1472416"/>
    <lineage>
        <taxon>Bacteria</taxon>
        <taxon>Pseudomonadati</taxon>
        <taxon>Bacteroidota</taxon>
        <taxon>Bacteroidia</taxon>
        <taxon>Bacteroidales</taxon>
        <taxon>Odoribacteraceae</taxon>
        <taxon>Butyricimonas</taxon>
    </lineage>
</organism>
<sequence>MLDIKRNIDEIIAIYTLEKDIVDIYMLKELQIN</sequence>
<dbReference type="Proteomes" id="UP000546007">
    <property type="component" value="Unassembled WGS sequence"/>
</dbReference>